<dbReference type="EMBL" id="FOUI01000001">
    <property type="protein sequence ID" value="SFM16308.1"/>
    <property type="molecule type" value="Genomic_DNA"/>
</dbReference>
<dbReference type="STRING" id="1720063.SAMN05216217_101401"/>
<dbReference type="Gene3D" id="2.40.10.220">
    <property type="entry name" value="predicted glycosyltransferase like domains"/>
    <property type="match status" value="1"/>
</dbReference>
<dbReference type="InterPro" id="IPR009926">
    <property type="entry name" value="T3SS_YcgR_PilZN"/>
</dbReference>
<evidence type="ECO:0000259" key="5">
    <source>
        <dbReference type="Pfam" id="PF07317"/>
    </source>
</evidence>
<reference evidence="7" key="1">
    <citation type="submission" date="2016-10" db="EMBL/GenBank/DDBJ databases">
        <authorList>
            <person name="Varghese N."/>
            <person name="Submissions S."/>
        </authorList>
    </citation>
    <scope>NUCLEOTIDE SEQUENCE [LARGE SCALE GENOMIC DNA]</scope>
    <source>
        <strain evidence="7">DSM 24213</strain>
    </source>
</reference>
<keyword evidence="6" id="KW-0282">Flagellum</keyword>
<evidence type="ECO:0000313" key="7">
    <source>
        <dbReference type="Proteomes" id="UP000243629"/>
    </source>
</evidence>
<gene>
    <name evidence="6" type="ORF">SAMN05216217_101401</name>
</gene>
<dbReference type="Pfam" id="PF07238">
    <property type="entry name" value="PilZ"/>
    <property type="match status" value="1"/>
</dbReference>
<dbReference type="Gene3D" id="2.30.110.10">
    <property type="entry name" value="Electron Transport, Fmn-binding Protein, Chain A"/>
    <property type="match status" value="1"/>
</dbReference>
<dbReference type="Proteomes" id="UP000243629">
    <property type="component" value="Unassembled WGS sequence"/>
</dbReference>
<keyword evidence="3" id="KW-0975">Bacterial flagellum</keyword>
<evidence type="ECO:0000256" key="2">
    <source>
        <dbReference type="ARBA" id="ARBA00022741"/>
    </source>
</evidence>
<feature type="domain" description="Type III secretion system flagellar brake protein YcgR PilZN" evidence="5">
    <location>
        <begin position="17"/>
        <end position="118"/>
    </location>
</feature>
<keyword evidence="1" id="KW-0973">c-di-GMP</keyword>
<keyword evidence="6" id="KW-0966">Cell projection</keyword>
<name>A0A1I4NLD5_9GAMM</name>
<dbReference type="InterPro" id="IPR012349">
    <property type="entry name" value="Split_barrel_FMN-bd"/>
</dbReference>
<keyword evidence="6" id="KW-0969">Cilium</keyword>
<keyword evidence="7" id="KW-1185">Reference proteome</keyword>
<protein>
    <submittedName>
        <fullName evidence="6">C-di-GMP-binding flagellar brake protein YcgR, contains PilZNR and PilZ domains</fullName>
    </submittedName>
</protein>
<organism evidence="6 7">
    <name type="scientific">Halopseudomonas yangmingensis</name>
    <dbReference type="NCBI Taxonomy" id="1720063"/>
    <lineage>
        <taxon>Bacteria</taxon>
        <taxon>Pseudomonadati</taxon>
        <taxon>Pseudomonadota</taxon>
        <taxon>Gammaproteobacteria</taxon>
        <taxon>Pseudomonadales</taxon>
        <taxon>Pseudomonadaceae</taxon>
        <taxon>Halopseudomonas</taxon>
    </lineage>
</organism>
<evidence type="ECO:0000256" key="1">
    <source>
        <dbReference type="ARBA" id="ARBA00022636"/>
    </source>
</evidence>
<dbReference type="RefSeq" id="WP_093471914.1">
    <property type="nucleotide sequence ID" value="NZ_FOUI01000001.1"/>
</dbReference>
<evidence type="ECO:0000256" key="3">
    <source>
        <dbReference type="ARBA" id="ARBA00023143"/>
    </source>
</evidence>
<accession>A0A1I4NLD5</accession>
<evidence type="ECO:0000313" key="6">
    <source>
        <dbReference type="EMBL" id="SFM16308.1"/>
    </source>
</evidence>
<sequence length="247" mass="28032">MASLFQQQTGPQPPRQVTSAIEIQAILKNLQNARDALHIKFDERSLQFQSFVVQLDEQYLWLDELIPREGDKFMAQGESFRIDSWHDGVHVFWDCNSAACVELEGAPAYRLPLPAEITHHQKRGAFRAGMPPGIQAQLTLADSRLKKNAQGRLNDVSATGCRATFEGDLQGLIKPGQELGQSWIALPDGGRLSVTLEARHIKHDVERNITLLGLAFKKVDAMTQRQIDRFVNFLQREARRFEREDLF</sequence>
<dbReference type="InterPro" id="IPR009875">
    <property type="entry name" value="PilZ_domain"/>
</dbReference>
<feature type="domain" description="PilZ" evidence="4">
    <location>
        <begin position="121"/>
        <end position="232"/>
    </location>
</feature>
<dbReference type="GO" id="GO:0035438">
    <property type="term" value="F:cyclic-di-GMP binding"/>
    <property type="evidence" value="ECO:0007669"/>
    <property type="project" value="InterPro"/>
</dbReference>
<keyword evidence="2" id="KW-0547">Nucleotide-binding</keyword>
<dbReference type="AlphaFoldDB" id="A0A1I4NLD5"/>
<proteinExistence type="predicted"/>
<dbReference type="OrthoDB" id="6746848at2"/>
<evidence type="ECO:0000259" key="4">
    <source>
        <dbReference type="Pfam" id="PF07238"/>
    </source>
</evidence>
<dbReference type="Pfam" id="PF07317">
    <property type="entry name" value="PilZN"/>
    <property type="match status" value="1"/>
</dbReference>